<organism evidence="2 3">
    <name type="scientific">Hymenobacter nitidus</name>
    <dbReference type="NCBI Taxonomy" id="2880929"/>
    <lineage>
        <taxon>Bacteria</taxon>
        <taxon>Pseudomonadati</taxon>
        <taxon>Bacteroidota</taxon>
        <taxon>Cytophagia</taxon>
        <taxon>Cytophagales</taxon>
        <taxon>Hymenobacteraceae</taxon>
        <taxon>Hymenobacter</taxon>
    </lineage>
</organism>
<dbReference type="EMBL" id="JAJADQ010000006">
    <property type="protein sequence ID" value="MCB2378547.1"/>
    <property type="molecule type" value="Genomic_DNA"/>
</dbReference>
<evidence type="ECO:0000313" key="2">
    <source>
        <dbReference type="EMBL" id="MCB2378547.1"/>
    </source>
</evidence>
<name>A0ABS8AF06_9BACT</name>
<keyword evidence="3" id="KW-1185">Reference proteome</keyword>
<comment type="caution">
    <text evidence="2">The sequence shown here is derived from an EMBL/GenBank/DDBJ whole genome shotgun (WGS) entry which is preliminary data.</text>
</comment>
<dbReference type="Pfam" id="PF02498">
    <property type="entry name" value="Bro-N"/>
    <property type="match status" value="1"/>
</dbReference>
<proteinExistence type="predicted"/>
<gene>
    <name evidence="2" type="ORF">LGH70_13185</name>
</gene>
<dbReference type="Proteomes" id="UP001165297">
    <property type="component" value="Unassembled WGS sequence"/>
</dbReference>
<evidence type="ECO:0000313" key="3">
    <source>
        <dbReference type="Proteomes" id="UP001165297"/>
    </source>
</evidence>
<evidence type="ECO:0000259" key="1">
    <source>
        <dbReference type="Pfam" id="PF02498"/>
    </source>
</evidence>
<dbReference type="InterPro" id="IPR003497">
    <property type="entry name" value="BRO_N_domain"/>
</dbReference>
<protein>
    <recommendedName>
        <fullName evidence="1">Bro-N domain-containing protein</fullName>
    </recommendedName>
</protein>
<reference evidence="2" key="1">
    <citation type="submission" date="2021-10" db="EMBL/GenBank/DDBJ databases">
        <authorList>
            <person name="Dean J.D."/>
            <person name="Kim M.K."/>
            <person name="Newey C.N."/>
            <person name="Stoker T.S."/>
            <person name="Thompson D.W."/>
            <person name="Grose J.H."/>
        </authorList>
    </citation>
    <scope>NUCLEOTIDE SEQUENCE</scope>
    <source>
        <strain evidence="2">BT635</strain>
    </source>
</reference>
<feature type="domain" description="Bro-N" evidence="1">
    <location>
        <begin position="45"/>
        <end position="128"/>
    </location>
</feature>
<sequence>MSVPINLAKLVFVEEAPLLKNMNQNPASIPSFDDFTIVGEATDAAKTWWASDLAQMLGYNDMTSFAKTIRRAMGACLSANIDCSDEFSKTKRVVDGNVVDDFKLTRFACYMVVMNGDSKKQQVARAQVYFAQQAEQFDLILEGKNDVERIIARAEITDGNKSLNAAAAASGVTNFAIFNDAGYRGLYNMGIKQVSAKKGVVNGTLLDHMGRTELAANLFRITLTEDRLKMNNVKGENNACLVHRSVGKGVRDMVRDNTGMYPEDLPVERKLGEVQKQLKKANKQLNK</sequence>
<dbReference type="RefSeq" id="WP_226186345.1">
    <property type="nucleotide sequence ID" value="NZ_JAJADQ010000006.1"/>
</dbReference>
<accession>A0ABS8AF06</accession>